<comment type="caution">
    <text evidence="2">The sequence shown here is derived from an EMBL/GenBank/DDBJ whole genome shotgun (WGS) entry which is preliminary data.</text>
</comment>
<evidence type="ECO:0000313" key="3">
    <source>
        <dbReference type="Proteomes" id="UP000029227"/>
    </source>
</evidence>
<name>A0A090QPG2_9GAMM</name>
<accession>A0A090QPG2</accession>
<evidence type="ECO:0000313" key="2">
    <source>
        <dbReference type="EMBL" id="GAL05035.1"/>
    </source>
</evidence>
<organism evidence="2 3">
    <name type="scientific">Photobacterium aphoticum</name>
    <dbReference type="NCBI Taxonomy" id="754436"/>
    <lineage>
        <taxon>Bacteria</taxon>
        <taxon>Pseudomonadati</taxon>
        <taxon>Pseudomonadota</taxon>
        <taxon>Gammaproteobacteria</taxon>
        <taxon>Vibrionales</taxon>
        <taxon>Vibrionaceae</taxon>
        <taxon>Photobacterium</taxon>
    </lineage>
</organism>
<feature type="transmembrane region" description="Helical" evidence="1">
    <location>
        <begin position="20"/>
        <end position="37"/>
    </location>
</feature>
<dbReference type="Proteomes" id="UP000029227">
    <property type="component" value="Unassembled WGS sequence"/>
</dbReference>
<reference evidence="2 3" key="1">
    <citation type="journal article" date="2014" name="Genome Announc.">
        <title>Draft Genome Sequences of Two Vibrionaceae Species, Vibrio ponticus C121 and Photobacterium aphoticum C119, Isolated as Coral Reef Microbiota.</title>
        <authorList>
            <person name="Al-saari N."/>
            <person name="Meirelles P.M."/>
            <person name="Mino S."/>
            <person name="Suda W."/>
            <person name="Oshima K."/>
            <person name="Hattori M."/>
            <person name="Ohkuma M."/>
            <person name="Thompson F.L."/>
            <person name="Gomez-Gil B."/>
            <person name="Sawabe T."/>
            <person name="Sawabe T."/>
        </authorList>
    </citation>
    <scope>NUCLEOTIDE SEQUENCE [LARGE SCALE GENOMIC DNA]</scope>
    <source>
        <strain evidence="2 3">JCM 19237</strain>
    </source>
</reference>
<gene>
    <name evidence="2" type="ORF">JCM19237_4401</name>
</gene>
<protein>
    <submittedName>
        <fullName evidence="2">Uncharacterized protein</fullName>
    </submittedName>
</protein>
<dbReference type="EMBL" id="BBMN01000005">
    <property type="protein sequence ID" value="GAL05035.1"/>
    <property type="molecule type" value="Genomic_DNA"/>
</dbReference>
<dbReference type="STRING" id="754436.JCM19237_4401"/>
<keyword evidence="1" id="KW-0472">Membrane</keyword>
<sequence length="38" mass="4334">MGWKVAINTSYAMKSGRNRGWSLVTVLAFYYLIGHKLT</sequence>
<dbReference type="AlphaFoldDB" id="A0A090QPG2"/>
<evidence type="ECO:0000256" key="1">
    <source>
        <dbReference type="SAM" id="Phobius"/>
    </source>
</evidence>
<keyword evidence="1" id="KW-0812">Transmembrane</keyword>
<proteinExistence type="predicted"/>
<keyword evidence="1" id="KW-1133">Transmembrane helix</keyword>